<accession>A0AAD7BCM5</accession>
<reference evidence="2" key="1">
    <citation type="submission" date="2023-03" db="EMBL/GenBank/DDBJ databases">
        <title>Massive genome expansion in bonnet fungi (Mycena s.s.) driven by repeated elements and novel gene families across ecological guilds.</title>
        <authorList>
            <consortium name="Lawrence Berkeley National Laboratory"/>
            <person name="Harder C.B."/>
            <person name="Miyauchi S."/>
            <person name="Viragh M."/>
            <person name="Kuo A."/>
            <person name="Thoen E."/>
            <person name="Andreopoulos B."/>
            <person name="Lu D."/>
            <person name="Skrede I."/>
            <person name="Drula E."/>
            <person name="Henrissat B."/>
            <person name="Morin E."/>
            <person name="Kohler A."/>
            <person name="Barry K."/>
            <person name="LaButti K."/>
            <person name="Morin E."/>
            <person name="Salamov A."/>
            <person name="Lipzen A."/>
            <person name="Mereny Z."/>
            <person name="Hegedus B."/>
            <person name="Baldrian P."/>
            <person name="Stursova M."/>
            <person name="Weitz H."/>
            <person name="Taylor A."/>
            <person name="Grigoriev I.V."/>
            <person name="Nagy L.G."/>
            <person name="Martin F."/>
            <person name="Kauserud H."/>
        </authorList>
    </citation>
    <scope>NUCLEOTIDE SEQUENCE</scope>
    <source>
        <strain evidence="2">9284</strain>
    </source>
</reference>
<evidence type="ECO:0000256" key="1">
    <source>
        <dbReference type="SAM" id="MobiDB-lite"/>
    </source>
</evidence>
<comment type="caution">
    <text evidence="2">The sequence shown here is derived from an EMBL/GenBank/DDBJ whole genome shotgun (WGS) entry which is preliminary data.</text>
</comment>
<sequence length="249" mass="26891">MAEHMESGKLSYHSEIVGSTPPRSLDGATPAIALAGRTLPDDCGRQATCRRLRFAWTTECSPTRAFSNRARGYEPKAPIADLRSELPGNSGTVALSWLVGSRELEQLLRYPTIRPARGYDLHKAHTRGSFFSQGQTDVAVVCHESEDTMREVSFGTQIAGPSNSARGARGSWLVARGSWLVARGSWPWSQRCFCGKQIGPVLCAAGFPSTSGARRARTFDGSSLTVQLRWKVVAETSIVLAASLPVGVV</sequence>
<gene>
    <name evidence="2" type="ORF">FB45DRAFT_1105954</name>
</gene>
<feature type="region of interest" description="Disordered" evidence="1">
    <location>
        <begin position="1"/>
        <end position="24"/>
    </location>
</feature>
<dbReference type="AlphaFoldDB" id="A0AAD7BCM5"/>
<dbReference type="Proteomes" id="UP001221142">
    <property type="component" value="Unassembled WGS sequence"/>
</dbReference>
<dbReference type="EMBL" id="JARKIF010000022">
    <property type="protein sequence ID" value="KAJ7616649.1"/>
    <property type="molecule type" value="Genomic_DNA"/>
</dbReference>
<organism evidence="2 3">
    <name type="scientific">Roridomyces roridus</name>
    <dbReference type="NCBI Taxonomy" id="1738132"/>
    <lineage>
        <taxon>Eukaryota</taxon>
        <taxon>Fungi</taxon>
        <taxon>Dikarya</taxon>
        <taxon>Basidiomycota</taxon>
        <taxon>Agaricomycotina</taxon>
        <taxon>Agaricomycetes</taxon>
        <taxon>Agaricomycetidae</taxon>
        <taxon>Agaricales</taxon>
        <taxon>Marasmiineae</taxon>
        <taxon>Mycenaceae</taxon>
        <taxon>Roridomyces</taxon>
    </lineage>
</organism>
<keyword evidence="3" id="KW-1185">Reference proteome</keyword>
<proteinExistence type="predicted"/>
<protein>
    <submittedName>
        <fullName evidence="2">Uncharacterized protein</fullName>
    </submittedName>
</protein>
<evidence type="ECO:0000313" key="3">
    <source>
        <dbReference type="Proteomes" id="UP001221142"/>
    </source>
</evidence>
<name>A0AAD7BCM5_9AGAR</name>
<evidence type="ECO:0000313" key="2">
    <source>
        <dbReference type="EMBL" id="KAJ7616649.1"/>
    </source>
</evidence>